<evidence type="ECO:0000313" key="2">
    <source>
        <dbReference type="EMBL" id="CAK8690149.1"/>
    </source>
</evidence>
<proteinExistence type="predicted"/>
<name>A0ABP0GHM4_CLALP</name>
<sequence length="237" mass="27784">MLEPHNVGTEANLEQRQPMQKKHYDRGTKPLPELQKGDVVYYNRNRRRAKGIITNQRSEPRSYQLQNEYGDIRRNRRQLYKTVQAQPEFQFEHYEDNDNTRSFDDNMNTQVTRPCSFANDITDVRDANVRISRRPPCRYNENITPITFFSSKGFQGELAEKLGVSLERHEIRKMVLKAATDQKNALKEDLSDKFVFLKMDGCTKLRVHYLAINVQLVNSKNMLDIRTLAVRDSTAQQ</sequence>
<evidence type="ECO:0000313" key="3">
    <source>
        <dbReference type="Proteomes" id="UP001642483"/>
    </source>
</evidence>
<reference evidence="2 3" key="1">
    <citation type="submission" date="2024-02" db="EMBL/GenBank/DDBJ databases">
        <authorList>
            <person name="Daric V."/>
            <person name="Darras S."/>
        </authorList>
    </citation>
    <scope>NUCLEOTIDE SEQUENCE [LARGE SCALE GENOMIC DNA]</scope>
</reference>
<dbReference type="Proteomes" id="UP001642483">
    <property type="component" value="Unassembled WGS sequence"/>
</dbReference>
<gene>
    <name evidence="2" type="ORF">CVLEPA_LOCUS22784</name>
</gene>
<organism evidence="2 3">
    <name type="scientific">Clavelina lepadiformis</name>
    <name type="common">Light-bulb sea squirt</name>
    <name type="synonym">Ascidia lepadiformis</name>
    <dbReference type="NCBI Taxonomy" id="159417"/>
    <lineage>
        <taxon>Eukaryota</taxon>
        <taxon>Metazoa</taxon>
        <taxon>Chordata</taxon>
        <taxon>Tunicata</taxon>
        <taxon>Ascidiacea</taxon>
        <taxon>Aplousobranchia</taxon>
        <taxon>Clavelinidae</taxon>
        <taxon>Clavelina</taxon>
    </lineage>
</organism>
<keyword evidence="3" id="KW-1185">Reference proteome</keyword>
<evidence type="ECO:0000256" key="1">
    <source>
        <dbReference type="SAM" id="MobiDB-lite"/>
    </source>
</evidence>
<feature type="region of interest" description="Disordered" evidence="1">
    <location>
        <begin position="1"/>
        <end position="32"/>
    </location>
</feature>
<dbReference type="EMBL" id="CAWYQH010000114">
    <property type="protein sequence ID" value="CAK8690149.1"/>
    <property type="molecule type" value="Genomic_DNA"/>
</dbReference>
<comment type="caution">
    <text evidence="2">The sequence shown here is derived from an EMBL/GenBank/DDBJ whole genome shotgun (WGS) entry which is preliminary data.</text>
</comment>
<protein>
    <submittedName>
        <fullName evidence="2">Uncharacterized protein</fullName>
    </submittedName>
</protein>
<accession>A0ABP0GHM4</accession>